<comment type="caution">
    <text evidence="3">The sequence shown here is derived from an EMBL/GenBank/DDBJ whole genome shotgun (WGS) entry which is preliminary data.</text>
</comment>
<evidence type="ECO:0000256" key="2">
    <source>
        <dbReference type="SAM" id="Phobius"/>
    </source>
</evidence>
<reference evidence="3 4" key="1">
    <citation type="submission" date="2018-08" db="EMBL/GenBank/DDBJ databases">
        <title>Isolation, diversity and antifungal activity of Actinobacteria from cow dung.</title>
        <authorList>
            <person name="Ling L."/>
        </authorList>
    </citation>
    <scope>NUCLEOTIDE SEQUENCE [LARGE SCALE GENOMIC DNA]</scope>
    <source>
        <strain evidence="3 4">NEAU-LLE</strain>
    </source>
</reference>
<protein>
    <submittedName>
        <fullName evidence="3">Uncharacterized protein</fullName>
    </submittedName>
</protein>
<evidence type="ECO:0000313" key="3">
    <source>
        <dbReference type="EMBL" id="REJ07904.1"/>
    </source>
</evidence>
<name>A0A371NYN4_9MICO</name>
<evidence type="ECO:0000313" key="4">
    <source>
        <dbReference type="Proteomes" id="UP000262172"/>
    </source>
</evidence>
<evidence type="ECO:0000256" key="1">
    <source>
        <dbReference type="SAM" id="MobiDB-lite"/>
    </source>
</evidence>
<feature type="region of interest" description="Disordered" evidence="1">
    <location>
        <begin position="1"/>
        <end position="23"/>
    </location>
</feature>
<sequence>MFAEADAETAAAPEAPGAASTAPRTRWAAIVWGLFFAGLAFGGIWLLSDPQRRDSVTDWLAGLAPATIIAVSLLAVGVLVLVAGLAGLLRRLQRRMPH</sequence>
<dbReference type="AlphaFoldDB" id="A0A371NYN4"/>
<proteinExistence type="predicted"/>
<gene>
    <name evidence="3" type="ORF">DY023_02475</name>
</gene>
<keyword evidence="4" id="KW-1185">Reference proteome</keyword>
<keyword evidence="2" id="KW-0472">Membrane</keyword>
<feature type="transmembrane region" description="Helical" evidence="2">
    <location>
        <begin position="59"/>
        <end position="89"/>
    </location>
</feature>
<accession>A0A371NYN4</accession>
<dbReference type="EMBL" id="QUAB01000014">
    <property type="protein sequence ID" value="REJ07904.1"/>
    <property type="molecule type" value="Genomic_DNA"/>
</dbReference>
<feature type="transmembrane region" description="Helical" evidence="2">
    <location>
        <begin position="27"/>
        <end position="47"/>
    </location>
</feature>
<keyword evidence="2" id="KW-1133">Transmembrane helix</keyword>
<organism evidence="3 4">
    <name type="scientific">Microbacterium bovistercoris</name>
    <dbReference type="NCBI Taxonomy" id="2293570"/>
    <lineage>
        <taxon>Bacteria</taxon>
        <taxon>Bacillati</taxon>
        <taxon>Actinomycetota</taxon>
        <taxon>Actinomycetes</taxon>
        <taxon>Micrococcales</taxon>
        <taxon>Microbacteriaceae</taxon>
        <taxon>Microbacterium</taxon>
    </lineage>
</organism>
<dbReference type="Proteomes" id="UP000262172">
    <property type="component" value="Unassembled WGS sequence"/>
</dbReference>
<keyword evidence="2" id="KW-0812">Transmembrane</keyword>